<keyword evidence="4" id="KW-0276">Fatty acid metabolism</keyword>
<dbReference type="OrthoDB" id="8442777at2"/>
<evidence type="ECO:0000256" key="3">
    <source>
        <dbReference type="ARBA" id="ARBA00023098"/>
    </source>
</evidence>
<accession>A0A1H9J465</accession>
<evidence type="ECO:0000313" key="6">
    <source>
        <dbReference type="Proteomes" id="UP000199233"/>
    </source>
</evidence>
<dbReference type="Proteomes" id="UP000199233">
    <property type="component" value="Unassembled WGS sequence"/>
</dbReference>
<dbReference type="PANTHER" id="PTHR38764">
    <property type="entry name" value="ACYL CARRIER PROTEIN PHOSPHODIESTERASE"/>
    <property type="match status" value="1"/>
</dbReference>
<evidence type="ECO:0000313" key="5">
    <source>
        <dbReference type="EMBL" id="SEQ81664.1"/>
    </source>
</evidence>
<dbReference type="RefSeq" id="WP_093287391.1">
    <property type="nucleotide sequence ID" value="NZ_FOFS01000011.1"/>
</dbReference>
<protein>
    <submittedName>
        <fullName evidence="5">Acyl carrier protein phosphodiesterase</fullName>
    </submittedName>
</protein>
<dbReference type="InterPro" id="IPR007431">
    <property type="entry name" value="ACP_PD"/>
</dbReference>
<organism evidence="5 6">
    <name type="scientific">Solimonas aquatica</name>
    <dbReference type="NCBI Taxonomy" id="489703"/>
    <lineage>
        <taxon>Bacteria</taxon>
        <taxon>Pseudomonadati</taxon>
        <taxon>Pseudomonadota</taxon>
        <taxon>Gammaproteobacteria</taxon>
        <taxon>Nevskiales</taxon>
        <taxon>Nevskiaceae</taxon>
        <taxon>Solimonas</taxon>
    </lineage>
</organism>
<proteinExistence type="predicted"/>
<keyword evidence="4" id="KW-0275">Fatty acid biosynthesis</keyword>
<gene>
    <name evidence="5" type="ORF">SAMN04488038_11115</name>
</gene>
<dbReference type="EMBL" id="FOFS01000011">
    <property type="protein sequence ID" value="SEQ81664.1"/>
    <property type="molecule type" value="Genomic_DNA"/>
</dbReference>
<dbReference type="PANTHER" id="PTHR38764:SF1">
    <property type="entry name" value="ACYL CARRIER PROTEIN PHOSPHODIESTERASE"/>
    <property type="match status" value="1"/>
</dbReference>
<dbReference type="GO" id="GO:0006633">
    <property type="term" value="P:fatty acid biosynthetic process"/>
    <property type="evidence" value="ECO:0007669"/>
    <property type="project" value="UniProtKB-KW"/>
</dbReference>
<reference evidence="5 6" key="1">
    <citation type="submission" date="2016-10" db="EMBL/GenBank/DDBJ databases">
        <authorList>
            <person name="de Groot N.N."/>
        </authorList>
    </citation>
    <scope>NUCLEOTIDE SEQUENCE [LARGE SCALE GENOMIC DNA]</scope>
    <source>
        <strain evidence="5 6">DSM 25927</strain>
    </source>
</reference>
<keyword evidence="3" id="KW-0443">Lipid metabolism</keyword>
<dbReference type="STRING" id="489703.SAMN04488038_11115"/>
<evidence type="ECO:0000256" key="4">
    <source>
        <dbReference type="ARBA" id="ARBA00023160"/>
    </source>
</evidence>
<evidence type="ECO:0000256" key="1">
    <source>
        <dbReference type="ARBA" id="ARBA00022516"/>
    </source>
</evidence>
<dbReference type="AlphaFoldDB" id="A0A1H9J465"/>
<dbReference type="GO" id="GO:0008770">
    <property type="term" value="F:[acyl-carrier-protein] phosphodiesterase activity"/>
    <property type="evidence" value="ECO:0007669"/>
    <property type="project" value="InterPro"/>
</dbReference>
<dbReference type="Pfam" id="PF04336">
    <property type="entry name" value="ACP_PD"/>
    <property type="match status" value="1"/>
</dbReference>
<keyword evidence="6" id="KW-1185">Reference proteome</keyword>
<evidence type="ECO:0000256" key="2">
    <source>
        <dbReference type="ARBA" id="ARBA00022801"/>
    </source>
</evidence>
<keyword evidence="1" id="KW-0444">Lipid biosynthesis</keyword>
<name>A0A1H9J465_9GAMM</name>
<keyword evidence="2" id="KW-0378">Hydrolase</keyword>
<sequence>MNFLAHLWLAERTGTSMAGAILGDIVRGRDLSAYPAAIAEGIQLHRRVDAATDRHPLIVRTRQGFAEGQRRYAGIVLDLVCDHLLARDWARHSEEPLPAFAQRAALAQAEAGDCYRLAGAATPDVPRFAALLRSYAHSEGLEKALARTQARLRRSEGFAAAAQNWTQHTAALQPQLPELLEALRLQMLASLAGEHGAGTASAET</sequence>